<dbReference type="InterPro" id="IPR019819">
    <property type="entry name" value="Carboxylesterase_B_CS"/>
</dbReference>
<accession>A0A6A5BMG5</accession>
<evidence type="ECO:0000256" key="2">
    <source>
        <dbReference type="ARBA" id="ARBA00022801"/>
    </source>
</evidence>
<name>A0A6A5BMG5_NAEFO</name>
<dbReference type="OrthoDB" id="3200163at2759"/>
<gene>
    <name evidence="5" type="ORF">FDP41_004791</name>
</gene>
<dbReference type="Pfam" id="PF00135">
    <property type="entry name" value="COesterase"/>
    <property type="match status" value="1"/>
</dbReference>
<comment type="caution">
    <text evidence="5">The sequence shown here is derived from an EMBL/GenBank/DDBJ whole genome shotgun (WGS) entry which is preliminary data.</text>
</comment>
<proteinExistence type="inferred from homology"/>
<dbReference type="InterPro" id="IPR019826">
    <property type="entry name" value="Carboxylesterase_B_AS"/>
</dbReference>
<feature type="signal peptide" evidence="3">
    <location>
        <begin position="1"/>
        <end position="26"/>
    </location>
</feature>
<dbReference type="EC" id="3.1.1.-" evidence="3"/>
<dbReference type="GO" id="GO:0016787">
    <property type="term" value="F:hydrolase activity"/>
    <property type="evidence" value="ECO:0007669"/>
    <property type="project" value="UniProtKB-KW"/>
</dbReference>
<evidence type="ECO:0000256" key="3">
    <source>
        <dbReference type="RuleBase" id="RU361235"/>
    </source>
</evidence>
<dbReference type="PROSITE" id="PS00941">
    <property type="entry name" value="CARBOXYLESTERASE_B_2"/>
    <property type="match status" value="1"/>
</dbReference>
<dbReference type="VEuPathDB" id="AmoebaDB:NF0096580"/>
<sequence>MLKTTSNILLILVIVSLLLVTTVSTGATVVSQQELPSSQPTVTLSNGATLRGVFSENNQVKAFLGVRYAMDTSGANRWQLPQPYQYPANSLNDVRNFSKICPQPVESILSSFDKQSEDCLFLNVWSPVNASISGKPQRGKLPVFFWIHGGQFLTGSGAFYAGGYLCDQSNMMGRPMIVVSINYRLGALGFYSDTSSQFNFMGNYGLWDIIESLKWVRANIETFGGDPLDITIAGESAGGIAVSILLTSPLFKSNEHQVEQAHIDKYGRISKAIIQSGVLPNNILQKSLSEAQVYSTLFKSRVSCSDPACMRALPFTTIVEKQNQLQMGAVVDGMISTEPILQLIAKNSTLHNIPLLIGTNLNETNLFLCRVSGADTMNIFQLLALTGTVLNFKLPTDNLIQFASNLYRVYGPVTNYKSTFDFFKILTTDVMFQCPSLYLARLSTAFISSQNTFKYVFKYVHPALNDCYGASHASELPYLFPSILDFVGRDHGMFKNASAVVTATMTPTDIALSKMMIYYWSNFVKYGNPNGIKNEQNSDASRKEDPTTQHYPIWPNYECSAESQLVIDTPELSIVNNHTFTNVCQFWNGLLGFSTVQNCPP</sequence>
<dbReference type="GeneID" id="68112009"/>
<dbReference type="Proteomes" id="UP000444721">
    <property type="component" value="Unassembled WGS sequence"/>
</dbReference>
<dbReference type="VEuPathDB" id="AmoebaDB:NfTy_085330"/>
<dbReference type="SUPFAM" id="SSF53474">
    <property type="entry name" value="alpha/beta-Hydrolases"/>
    <property type="match status" value="1"/>
</dbReference>
<keyword evidence="2 3" id="KW-0378">Hydrolase</keyword>
<dbReference type="OMA" id="CENDGAF"/>
<dbReference type="InterPro" id="IPR029058">
    <property type="entry name" value="AB_hydrolase_fold"/>
</dbReference>
<evidence type="ECO:0000313" key="6">
    <source>
        <dbReference type="Proteomes" id="UP000444721"/>
    </source>
</evidence>
<evidence type="ECO:0000259" key="4">
    <source>
        <dbReference type="Pfam" id="PF00135"/>
    </source>
</evidence>
<dbReference type="RefSeq" id="XP_044560829.1">
    <property type="nucleotide sequence ID" value="XM_044708244.1"/>
</dbReference>
<dbReference type="InterPro" id="IPR050309">
    <property type="entry name" value="Type-B_Carboxylest/Lipase"/>
</dbReference>
<evidence type="ECO:0000313" key="5">
    <source>
        <dbReference type="EMBL" id="KAF0976116.1"/>
    </source>
</evidence>
<feature type="domain" description="Carboxylesterase type B" evidence="4">
    <location>
        <begin position="39"/>
        <end position="587"/>
    </location>
</feature>
<dbReference type="PANTHER" id="PTHR11559">
    <property type="entry name" value="CARBOXYLESTERASE"/>
    <property type="match status" value="1"/>
</dbReference>
<dbReference type="AlphaFoldDB" id="A0A6A5BMG5"/>
<protein>
    <recommendedName>
        <fullName evidence="3">Carboxylic ester hydrolase</fullName>
        <ecNumber evidence="3">3.1.1.-</ecNumber>
    </recommendedName>
</protein>
<dbReference type="InterPro" id="IPR002018">
    <property type="entry name" value="CarbesteraseB"/>
</dbReference>
<dbReference type="VEuPathDB" id="AmoebaDB:FDP41_004791"/>
<organism evidence="5 6">
    <name type="scientific">Naegleria fowleri</name>
    <name type="common">Brain eating amoeba</name>
    <dbReference type="NCBI Taxonomy" id="5763"/>
    <lineage>
        <taxon>Eukaryota</taxon>
        <taxon>Discoba</taxon>
        <taxon>Heterolobosea</taxon>
        <taxon>Tetramitia</taxon>
        <taxon>Eutetramitia</taxon>
        <taxon>Vahlkampfiidae</taxon>
        <taxon>Naegleria</taxon>
    </lineage>
</organism>
<dbReference type="Gene3D" id="3.40.50.1820">
    <property type="entry name" value="alpha/beta hydrolase"/>
    <property type="match status" value="1"/>
</dbReference>
<evidence type="ECO:0000256" key="1">
    <source>
        <dbReference type="ARBA" id="ARBA00005964"/>
    </source>
</evidence>
<keyword evidence="3" id="KW-0732">Signal</keyword>
<comment type="similarity">
    <text evidence="1 3">Belongs to the type-B carboxylesterase/lipase family.</text>
</comment>
<dbReference type="PROSITE" id="PS00122">
    <property type="entry name" value="CARBOXYLESTERASE_B_1"/>
    <property type="match status" value="1"/>
</dbReference>
<reference evidence="5 6" key="1">
    <citation type="journal article" date="2019" name="Sci. Rep.">
        <title>Nanopore sequencing improves the draft genome of the human pathogenic amoeba Naegleria fowleri.</title>
        <authorList>
            <person name="Liechti N."/>
            <person name="Schurch N."/>
            <person name="Bruggmann R."/>
            <person name="Wittwer M."/>
        </authorList>
    </citation>
    <scope>NUCLEOTIDE SEQUENCE [LARGE SCALE GENOMIC DNA]</scope>
    <source>
        <strain evidence="5 6">ATCC 30894</strain>
    </source>
</reference>
<dbReference type="EMBL" id="VFQX01000041">
    <property type="protein sequence ID" value="KAF0976116.1"/>
    <property type="molecule type" value="Genomic_DNA"/>
</dbReference>
<keyword evidence="6" id="KW-1185">Reference proteome</keyword>
<feature type="chain" id="PRO_5025719194" description="Carboxylic ester hydrolase" evidence="3">
    <location>
        <begin position="27"/>
        <end position="601"/>
    </location>
</feature>